<evidence type="ECO:0000313" key="1">
    <source>
        <dbReference type="EMBL" id="OZC11936.1"/>
    </source>
</evidence>
<dbReference type="EMBL" id="KZ269979">
    <property type="protein sequence ID" value="OZC11936.1"/>
    <property type="molecule type" value="Genomic_DNA"/>
</dbReference>
<accession>A0A238C451</accession>
<keyword evidence="2" id="KW-1185">Reference proteome</keyword>
<sequence>MKFRVRIIRNYINHDMRSMSSFALLGFPDQKITILRFSLKDECFKFCIYITLFFSPAIDEFFKAESEKKWMKFFTFLDIAVAAVVAAEQCC</sequence>
<protein>
    <submittedName>
        <fullName evidence="1">Uncharacterized protein</fullName>
    </submittedName>
</protein>
<gene>
    <name evidence="1" type="ORF">X798_01117</name>
</gene>
<organism evidence="1 2">
    <name type="scientific">Onchocerca flexuosa</name>
    <dbReference type="NCBI Taxonomy" id="387005"/>
    <lineage>
        <taxon>Eukaryota</taxon>
        <taxon>Metazoa</taxon>
        <taxon>Ecdysozoa</taxon>
        <taxon>Nematoda</taxon>
        <taxon>Chromadorea</taxon>
        <taxon>Rhabditida</taxon>
        <taxon>Spirurina</taxon>
        <taxon>Spiruromorpha</taxon>
        <taxon>Filarioidea</taxon>
        <taxon>Onchocercidae</taxon>
        <taxon>Onchocerca</taxon>
    </lineage>
</organism>
<reference evidence="1 2" key="1">
    <citation type="submission" date="2015-12" db="EMBL/GenBank/DDBJ databases">
        <title>Draft genome of the nematode, Onchocerca flexuosa.</title>
        <authorList>
            <person name="Mitreva M."/>
        </authorList>
    </citation>
    <scope>NUCLEOTIDE SEQUENCE [LARGE SCALE GENOMIC DNA]</scope>
    <source>
        <strain evidence="1">Red Deer</strain>
    </source>
</reference>
<proteinExistence type="predicted"/>
<evidence type="ECO:0000313" key="2">
    <source>
        <dbReference type="Proteomes" id="UP000242913"/>
    </source>
</evidence>
<dbReference type="Proteomes" id="UP000242913">
    <property type="component" value="Unassembled WGS sequence"/>
</dbReference>
<name>A0A238C451_9BILA</name>
<dbReference type="AlphaFoldDB" id="A0A238C451"/>